<dbReference type="PANTHER" id="PTHR32011">
    <property type="entry name" value="OS08G0472400 PROTEIN"/>
    <property type="match status" value="1"/>
</dbReference>
<dbReference type="EMBL" id="JELY01003357">
    <property type="protein sequence ID" value="KYF49462.1"/>
    <property type="molecule type" value="Genomic_DNA"/>
</dbReference>
<comment type="caution">
    <text evidence="1">The sequence shown here is derived from an EMBL/GenBank/DDBJ whole genome shotgun (WGS) entry which is preliminary data.</text>
</comment>
<reference evidence="1 2" key="1">
    <citation type="submission" date="2014-02" db="EMBL/GenBank/DDBJ databases">
        <title>The small core and large imbalanced accessory genome model reveals a collaborative survival strategy of Sorangium cellulosum strains in nature.</title>
        <authorList>
            <person name="Han K."/>
            <person name="Peng R."/>
            <person name="Blom J."/>
            <person name="Li Y.-Z."/>
        </authorList>
    </citation>
    <scope>NUCLEOTIDE SEQUENCE [LARGE SCALE GENOMIC DNA]</scope>
    <source>
        <strain evidence="1 2">So0157-25</strain>
    </source>
</reference>
<evidence type="ECO:0008006" key="3">
    <source>
        <dbReference type="Google" id="ProtNLM"/>
    </source>
</evidence>
<protein>
    <recommendedName>
        <fullName evidence="3">Knr4/Smi1-like domain-containing protein</fullName>
    </recommendedName>
</protein>
<gene>
    <name evidence="1" type="ORF">BE08_02955</name>
</gene>
<organism evidence="1 2">
    <name type="scientific">Sorangium cellulosum</name>
    <name type="common">Polyangium cellulosum</name>
    <dbReference type="NCBI Taxonomy" id="56"/>
    <lineage>
        <taxon>Bacteria</taxon>
        <taxon>Pseudomonadati</taxon>
        <taxon>Myxococcota</taxon>
        <taxon>Polyangia</taxon>
        <taxon>Polyangiales</taxon>
        <taxon>Polyangiaceae</taxon>
        <taxon>Sorangium</taxon>
    </lineage>
</organism>
<dbReference type="Proteomes" id="UP000075420">
    <property type="component" value="Unassembled WGS sequence"/>
</dbReference>
<evidence type="ECO:0000313" key="2">
    <source>
        <dbReference type="Proteomes" id="UP000075420"/>
    </source>
</evidence>
<evidence type="ECO:0000313" key="1">
    <source>
        <dbReference type="EMBL" id="KYF49462.1"/>
    </source>
</evidence>
<proteinExistence type="predicted"/>
<dbReference type="PANTHER" id="PTHR32011:SF2">
    <property type="entry name" value="OS08G0472400 PROTEIN"/>
    <property type="match status" value="1"/>
</dbReference>
<sequence>MDWRAEHKILADGGVTVARGLTDAELDRAESVIGARFPPDLRAFLAEGLPVGERFPDWREPGSAEIRRRLDWPFEGIAFDIEHNAFWWDAWGVRPPELPEALRVARAMVAAAPRLIPVAGHRYIPAEPALAGNPVFSVYQTDIICYGVDLATYLRCEFRRLPYADAIRGEMRRIRFWSELVDANG</sequence>
<accession>A0A150P276</accession>
<name>A0A150P276_SORCE</name>
<dbReference type="AlphaFoldDB" id="A0A150P276"/>